<name>A0AAE3U7I3_9BACT</name>
<organism evidence="2 3">
    <name type="scientific">Xanthocytophaga flava</name>
    <dbReference type="NCBI Taxonomy" id="3048013"/>
    <lineage>
        <taxon>Bacteria</taxon>
        <taxon>Pseudomonadati</taxon>
        <taxon>Bacteroidota</taxon>
        <taxon>Cytophagia</taxon>
        <taxon>Cytophagales</taxon>
        <taxon>Rhodocytophagaceae</taxon>
        <taxon>Xanthocytophaga</taxon>
    </lineage>
</organism>
<evidence type="ECO:0000313" key="2">
    <source>
        <dbReference type="EMBL" id="MDJ1482969.1"/>
    </source>
</evidence>
<reference evidence="2" key="1">
    <citation type="submission" date="2023-05" db="EMBL/GenBank/DDBJ databases">
        <authorList>
            <person name="Zhang X."/>
        </authorList>
    </citation>
    <scope>NUCLEOTIDE SEQUENCE</scope>
    <source>
        <strain evidence="2">YF14B1</strain>
    </source>
</reference>
<comment type="caution">
    <text evidence="2">The sequence shown here is derived from an EMBL/GenBank/DDBJ whole genome shotgun (WGS) entry which is preliminary data.</text>
</comment>
<dbReference type="RefSeq" id="WP_313982405.1">
    <property type="nucleotide sequence ID" value="NZ_JASJOS010000009.1"/>
</dbReference>
<gene>
    <name evidence="2" type="ORF">QNI16_20875</name>
</gene>
<feature type="region of interest" description="Disordered" evidence="1">
    <location>
        <begin position="1227"/>
        <end position="1254"/>
    </location>
</feature>
<evidence type="ECO:0000313" key="3">
    <source>
        <dbReference type="Proteomes" id="UP001241110"/>
    </source>
</evidence>
<sequence>MYKNRFLNLFVILILGFLGNLPLWAQDVSPAYQAIPMTAFEQKVYSLVDEVKNGRMTSNLSDSDLLDLPVGIAREINGVTYIIAIDSAYRAENGGQFLSAYAALEMPGSGGERKRIAFAGKNIAFGKGGLSATNSTRLVLASPQSFDVSETVKLILPADGRNYIEFDCSGFKSINMKGNFVFDPELLTPDKEIAKNATTVTASLEINAGDLNNMLVATSISPFQVKGLNGVTFAVTNAVVDMSDLVNPSGFIFPSDYQQAYGPDIQLWRGFYLQELNVTLPQELGSGTKRTTIQARNMLIDDMGVSGLFSAYNILALQQGSAGGWPFSIDRISVELRMNQLTGGGFSGAMNVPFLGEDTLGYTADMRQEKGELEYRFLVTTNAEREFKIPFSGTVRLDEGCTIGIEKKDGKLAANALLHGKMTLNHSLVSIKNIAFQNLGLTTKKPYLVSGQFSLSGDGQGAMANFPIQIDSINLGIYQGSFSIGIPLSLNLMNSEDAPPAASTYLRIMAKAQEEGEGDAKRQRWKLEKVKVEAVKIAFEKGSFGMNGLLEIFDNDPVYGNGFHGAITFTVGDVLGKGIKANAYFGSKDSYRYWHVDMYAPVKIALMPPLYLDGIMGGASYRMVRQGASVAYTPDFSKINSDSAPKTETDVKAGGSGAMGGKSGLVYKPDGTAGMGFLAGVTFVVAQEKAVNGDAMLEVMFNQGGGLKYIQFDGAAYAMAGFEGRARGKSMSTQAPIAAAVRMLYDNDNKVFHANMTAYINAAGAITGSAGPNGMAGEAVIHIDKKDWYVYIGRPTRMFGVQVLGLASAKTYFMIGSKIEDLPLPPSEVQEVFDNIDLNFMRDENAASTGRGFAFGAHLQVGYDSKDKLVPFFVTLKLGAGADVMIRDYGNTSCRGRSGKIGIDGWYASGQAYVFLKGAVGLRVKKKRFDIVSLGAAALLQAKLPNPAFMRGGLAGKYSVLGGLVKGKFNLMFTVGEECDMIQQGNELGDIETIASLKPDAGGNDISVFTAPQVSFNISIDKELPMANVNDELNVYRVRMDELKLYQNNQQLVGTIEWNESNDLATIHTTDVLPEKSSMKMTVKVHWEKKLAGGSWDALKDENGQIDYEIKETTFVTGEEPDNIPEENVVYSYPIRHQYHFHKGESTEGYVKLRQHQPKALRTKDEVATYSLIARFETKAGVRKEVPVSYNQAQTQIAFAIPQDLGAETVYQFTFVRIPQAQGAESNVARTEKEITRENAKSADDEFTKKTGGDMPLVSGGSTVSFTENDLTASVAQDIEKAFYESDFRTSRYATFGEKWDNFRNANDVALPSQQNQMVIGKAGVLNETFDQFELYGKDTLQPLVRAVASLNTTWLKDLMYPLLYQHYAANAAAGVSLSRNPSESGGIPPLQTPVVKLHNDGRSTGYMLTDNDWKAGFAPAQTGGVTLFYFLDTFVFRDFIELSNKAVFNTSSIESIQWLRNPASFYKTKGYESNGYINLLSHKKYPVVIRYTLPGTGKVTTEREIQINY</sequence>
<feature type="compositionally biased region" description="Basic and acidic residues" evidence="1">
    <location>
        <begin position="1230"/>
        <end position="1252"/>
    </location>
</feature>
<dbReference type="EMBL" id="JASJOS010000009">
    <property type="protein sequence ID" value="MDJ1482969.1"/>
    <property type="molecule type" value="Genomic_DNA"/>
</dbReference>
<evidence type="ECO:0000256" key="1">
    <source>
        <dbReference type="SAM" id="MobiDB-lite"/>
    </source>
</evidence>
<accession>A0AAE3U7I3</accession>
<protein>
    <submittedName>
        <fullName evidence="2">Uncharacterized protein</fullName>
    </submittedName>
</protein>
<proteinExistence type="predicted"/>
<dbReference type="Proteomes" id="UP001241110">
    <property type="component" value="Unassembled WGS sequence"/>
</dbReference>